<dbReference type="PANTHER" id="PTHR19446">
    <property type="entry name" value="REVERSE TRANSCRIPTASES"/>
    <property type="match status" value="1"/>
</dbReference>
<dbReference type="SMART" id="SM00355">
    <property type="entry name" value="ZnF_C2H2"/>
    <property type="match status" value="2"/>
</dbReference>
<dbReference type="EMBL" id="KL367947">
    <property type="protein sequence ID" value="KFD59446.1"/>
    <property type="molecule type" value="Genomic_DNA"/>
</dbReference>
<proteinExistence type="predicted"/>
<feature type="region of interest" description="Disordered" evidence="2">
    <location>
        <begin position="312"/>
        <end position="341"/>
    </location>
</feature>
<feature type="compositionally biased region" description="Low complexity" evidence="2">
    <location>
        <begin position="325"/>
        <end position="334"/>
    </location>
</feature>
<dbReference type="PROSITE" id="PS00028">
    <property type="entry name" value="ZINC_FINGER_C2H2_1"/>
    <property type="match status" value="1"/>
</dbReference>
<dbReference type="Gene3D" id="3.30.160.60">
    <property type="entry name" value="Classic Zinc Finger"/>
    <property type="match status" value="1"/>
</dbReference>
<dbReference type="Proteomes" id="UP000030758">
    <property type="component" value="Unassembled WGS sequence"/>
</dbReference>
<sequence>MTSTNRSTPMRDPERTAGGDGADTVAVDYPGPFRCPVCERIDAVAHSFVEHLRRHNVEPSFACGRCRRMFPTIHGVATHHSKCGRTVRRRRPSECQKEDEPPLRFVCPECGAAFSKATGLQLHRRSAHIQEFMSERPRELRKRWSEFEKHALAALEAKLPESVYNVNQVLSQQLFEEHGLTRNVEMIKGQRRLESYKRLVLSLRSEALEASAAPGVSGSAAGFTGQQALSAEAEQHEQVLPVSADFDLSTAHTAPGLQSASSLHDAVLPFLSELACLQAEEGSLQHALQMLAQRAVQGESILNDTVLPVLSSIDPPPRRSRTALRRPPAATATSNRKRKQARFRQLRRLYNQNKNRLAEVVLDGAGADTHDVPLETCYEFYLKAFGTESPADDEAVNLKPRATVFGEPRETLFQPIQINEIITALAKIPRKSAPGPDNVTVDHVRSLKPVELQILLNIWLFYRDVPESFKQCRTVLIPKKIPARGPADYRPITIASVFYRLFTKIVSSRLSWSAEL</sequence>
<dbReference type="PROSITE" id="PS50157">
    <property type="entry name" value="ZINC_FINGER_C2H2_2"/>
    <property type="match status" value="1"/>
</dbReference>
<evidence type="ECO:0000259" key="3">
    <source>
        <dbReference type="PROSITE" id="PS50157"/>
    </source>
</evidence>
<feature type="region of interest" description="Disordered" evidence="2">
    <location>
        <begin position="1"/>
        <end position="23"/>
    </location>
</feature>
<dbReference type="SUPFAM" id="SSF57667">
    <property type="entry name" value="beta-beta-alpha zinc fingers"/>
    <property type="match status" value="1"/>
</dbReference>
<dbReference type="AlphaFoldDB" id="A0A085MQF0"/>
<feature type="domain" description="C2H2-type" evidence="3">
    <location>
        <begin position="105"/>
        <end position="133"/>
    </location>
</feature>
<protein>
    <recommendedName>
        <fullName evidence="3">C2H2-type domain-containing protein</fullName>
    </recommendedName>
</protein>
<dbReference type="InterPro" id="IPR013087">
    <property type="entry name" value="Znf_C2H2_type"/>
</dbReference>
<evidence type="ECO:0000256" key="2">
    <source>
        <dbReference type="SAM" id="MobiDB-lite"/>
    </source>
</evidence>
<keyword evidence="1" id="KW-0479">Metal-binding</keyword>
<reference evidence="4" key="1">
    <citation type="journal article" date="2014" name="Nat. Genet.">
        <title>Genome and transcriptome of the porcine whipworm Trichuris suis.</title>
        <authorList>
            <person name="Jex A.R."/>
            <person name="Nejsum P."/>
            <person name="Schwarz E.M."/>
            <person name="Hu L."/>
            <person name="Young N.D."/>
            <person name="Hall R.S."/>
            <person name="Korhonen P.K."/>
            <person name="Liao S."/>
            <person name="Thamsborg S."/>
            <person name="Xia J."/>
            <person name="Xu P."/>
            <person name="Wang S."/>
            <person name="Scheerlinck J.P."/>
            <person name="Hofmann A."/>
            <person name="Sternberg P.W."/>
            <person name="Wang J."/>
            <person name="Gasser R.B."/>
        </authorList>
    </citation>
    <scope>NUCLEOTIDE SEQUENCE [LARGE SCALE GENOMIC DNA]</scope>
    <source>
        <strain evidence="4">DCEP-RM93F</strain>
    </source>
</reference>
<dbReference type="Pfam" id="PF00096">
    <property type="entry name" value="zf-C2H2"/>
    <property type="match status" value="1"/>
</dbReference>
<gene>
    <name evidence="4" type="ORF">M514_28375</name>
</gene>
<keyword evidence="1" id="KW-0863">Zinc-finger</keyword>
<feature type="non-terminal residue" evidence="4">
    <location>
        <position position="516"/>
    </location>
</feature>
<dbReference type="InterPro" id="IPR036236">
    <property type="entry name" value="Znf_C2H2_sf"/>
</dbReference>
<keyword evidence="1" id="KW-0862">Zinc</keyword>
<dbReference type="GO" id="GO:0008270">
    <property type="term" value="F:zinc ion binding"/>
    <property type="evidence" value="ECO:0007669"/>
    <property type="project" value="UniProtKB-KW"/>
</dbReference>
<evidence type="ECO:0000313" key="4">
    <source>
        <dbReference type="EMBL" id="KFD59446.1"/>
    </source>
</evidence>
<organism evidence="4">
    <name type="scientific">Trichuris suis</name>
    <name type="common">pig whipworm</name>
    <dbReference type="NCBI Taxonomy" id="68888"/>
    <lineage>
        <taxon>Eukaryota</taxon>
        <taxon>Metazoa</taxon>
        <taxon>Ecdysozoa</taxon>
        <taxon>Nematoda</taxon>
        <taxon>Enoplea</taxon>
        <taxon>Dorylaimia</taxon>
        <taxon>Trichinellida</taxon>
        <taxon>Trichuridae</taxon>
        <taxon>Trichuris</taxon>
    </lineage>
</organism>
<accession>A0A085MQF0</accession>
<evidence type="ECO:0000256" key="1">
    <source>
        <dbReference type="PROSITE-ProRule" id="PRU00042"/>
    </source>
</evidence>
<name>A0A085MQF0_9BILA</name>